<protein>
    <recommendedName>
        <fullName evidence="4">ATP-dependent DNA helicase</fullName>
    </recommendedName>
</protein>
<proteinExistence type="predicted"/>
<accession>A0A8S3R4L7</accession>
<organism evidence="2 3">
    <name type="scientific">Mytilus edulis</name>
    <name type="common">Blue mussel</name>
    <dbReference type="NCBI Taxonomy" id="6550"/>
    <lineage>
        <taxon>Eukaryota</taxon>
        <taxon>Metazoa</taxon>
        <taxon>Spiralia</taxon>
        <taxon>Lophotrochozoa</taxon>
        <taxon>Mollusca</taxon>
        <taxon>Bivalvia</taxon>
        <taxon>Autobranchia</taxon>
        <taxon>Pteriomorphia</taxon>
        <taxon>Mytilida</taxon>
        <taxon>Mytiloidea</taxon>
        <taxon>Mytilidae</taxon>
        <taxon>Mytilinae</taxon>
        <taxon>Mytilus</taxon>
    </lineage>
</organism>
<dbReference type="Proteomes" id="UP000683360">
    <property type="component" value="Unassembled WGS sequence"/>
</dbReference>
<comment type="caution">
    <text evidence="2">The sequence shown here is derived from an EMBL/GenBank/DDBJ whole genome shotgun (WGS) entry which is preliminary data.</text>
</comment>
<evidence type="ECO:0000256" key="1">
    <source>
        <dbReference type="SAM" id="MobiDB-lite"/>
    </source>
</evidence>
<dbReference type="EMBL" id="CAJPWZ010000866">
    <property type="protein sequence ID" value="CAG2201779.1"/>
    <property type="molecule type" value="Genomic_DNA"/>
</dbReference>
<reference evidence="2" key="1">
    <citation type="submission" date="2021-03" db="EMBL/GenBank/DDBJ databases">
        <authorList>
            <person name="Bekaert M."/>
        </authorList>
    </citation>
    <scope>NUCLEOTIDE SEQUENCE</scope>
</reference>
<evidence type="ECO:0008006" key="4">
    <source>
        <dbReference type="Google" id="ProtNLM"/>
    </source>
</evidence>
<feature type="region of interest" description="Disordered" evidence="1">
    <location>
        <begin position="1"/>
        <end position="29"/>
    </location>
</feature>
<name>A0A8S3R4L7_MYTED</name>
<sequence>MKTISQKKNKHLWSPPEGTAPAPPDEKNPLNKLLMDVSESQENILEDHLLLCNRKNLHRCSNPVKQCRMEFGTSLNPGKPLRDCPAIAKDRNGSLRLEMERDHPNLVQHSQIHTQAWRANGDISLILSKSGPENPSVNEIIAVEKYVSGYACKGNEPTGAVADLFNDMVNSADETTGSNTKSLCTKLLMGTVKRDISAVETSFELSALPLYRSSHAFQNISLTGARILEKNGSTATKQNPLDKYLSRPENDHCSWYNYICKSGKVPVISGGSLRATCPLTENYCKNTLILHWHDWRKFSDIKDEDVSWNDLFRHFLLTDYCPNFVKADVERANNAAQNGLVDDESDEDNSEFENISQPEWIQVIKPNSDFTDNSEFKFDDGGPDYNWSVTKYKYPADLGVKFIEDLKIEESISVDELSFNTDISISSLNEDQMFAFNLVMKALFDFQNNPVNFTPLRLIVGGSAGCGKTYLIKCLVKAVKCFLIQINVYKFSVLLETVLS</sequence>
<dbReference type="SUPFAM" id="SSF52540">
    <property type="entry name" value="P-loop containing nucleoside triphosphate hydrolases"/>
    <property type="match status" value="1"/>
</dbReference>
<feature type="compositionally biased region" description="Basic residues" evidence="1">
    <location>
        <begin position="1"/>
        <end position="11"/>
    </location>
</feature>
<evidence type="ECO:0000313" key="3">
    <source>
        <dbReference type="Proteomes" id="UP000683360"/>
    </source>
</evidence>
<dbReference type="OrthoDB" id="6089496at2759"/>
<dbReference type="InterPro" id="IPR027417">
    <property type="entry name" value="P-loop_NTPase"/>
</dbReference>
<keyword evidence="3" id="KW-1185">Reference proteome</keyword>
<gene>
    <name evidence="2" type="ORF">MEDL_16424</name>
</gene>
<dbReference type="AlphaFoldDB" id="A0A8S3R4L7"/>
<evidence type="ECO:0000313" key="2">
    <source>
        <dbReference type="EMBL" id="CAG2201779.1"/>
    </source>
</evidence>